<feature type="domain" description="Glycosyltransferase subfamily 4-like N-terminal" evidence="2">
    <location>
        <begin position="43"/>
        <end position="171"/>
    </location>
</feature>
<dbReference type="STRING" id="1802391.A3D72_01700"/>
<dbReference type="Pfam" id="PF13579">
    <property type="entry name" value="Glyco_trans_4_4"/>
    <property type="match status" value="1"/>
</dbReference>
<evidence type="ECO:0008006" key="5">
    <source>
        <dbReference type="Google" id="ProtNLM"/>
    </source>
</evidence>
<evidence type="ECO:0000313" key="3">
    <source>
        <dbReference type="EMBL" id="OGL72529.1"/>
    </source>
</evidence>
<proteinExistence type="predicted"/>
<dbReference type="AlphaFoldDB" id="A0A1F7U2M2"/>
<sequence>MKVLVATPLYPPESGGPATYVAELESGLPLRGTEVVIVKFSDVRHLPTLIRHVAYGMRVFFAAEDVDLIYALDSISVGVPALFAARLRGKPLAVKIVGDFAWEQGMQKYGVTSPLEVFVREKNVALPLRFFRFLQKEVALSAQCVIVPSTFLKGIVEAWGVESAKIEVIYNAVKLPAVGQVVEALRALPRPLVVSVGRLVPWKGNRELLDAVRIVRQKGKKLSVAIIGDGPERQALEARAKDALGSDYAFTGALGHADAFAAMQYADMYVLDSLYEGLSHTLVEARMAGAAIVASNRGGNPEVIEHEVSGLLVPAEEPQKLADALERLLDDDELRARLKTNAKDTSGRFDVDSMLESIAKRLRAIV</sequence>
<dbReference type="PANTHER" id="PTHR45947">
    <property type="entry name" value="SULFOQUINOVOSYL TRANSFERASE SQD2"/>
    <property type="match status" value="1"/>
</dbReference>
<dbReference type="Proteomes" id="UP000176303">
    <property type="component" value="Unassembled WGS sequence"/>
</dbReference>
<dbReference type="Pfam" id="PF00534">
    <property type="entry name" value="Glycos_transf_1"/>
    <property type="match status" value="1"/>
</dbReference>
<organism evidence="3 4">
    <name type="scientific">Candidatus Uhrbacteria bacterium RIFCSPHIGHO2_02_FULL_57_19</name>
    <dbReference type="NCBI Taxonomy" id="1802391"/>
    <lineage>
        <taxon>Bacteria</taxon>
        <taxon>Candidatus Uhriibacteriota</taxon>
    </lineage>
</organism>
<protein>
    <recommendedName>
        <fullName evidence="5">Glycosyl transferase family 1 domain-containing protein</fullName>
    </recommendedName>
</protein>
<reference evidence="3 4" key="1">
    <citation type="journal article" date="2016" name="Nat. Commun.">
        <title>Thousands of microbial genomes shed light on interconnected biogeochemical processes in an aquifer system.</title>
        <authorList>
            <person name="Anantharaman K."/>
            <person name="Brown C.T."/>
            <person name="Hug L.A."/>
            <person name="Sharon I."/>
            <person name="Castelle C.J."/>
            <person name="Probst A.J."/>
            <person name="Thomas B.C."/>
            <person name="Singh A."/>
            <person name="Wilkins M.J."/>
            <person name="Karaoz U."/>
            <person name="Brodie E.L."/>
            <person name="Williams K.H."/>
            <person name="Hubbard S.S."/>
            <person name="Banfield J.F."/>
        </authorList>
    </citation>
    <scope>NUCLEOTIDE SEQUENCE [LARGE SCALE GENOMIC DNA]</scope>
</reference>
<name>A0A1F7U2M2_9BACT</name>
<accession>A0A1F7U2M2</accession>
<evidence type="ECO:0000259" key="2">
    <source>
        <dbReference type="Pfam" id="PF13579"/>
    </source>
</evidence>
<dbReference type="InterPro" id="IPR001296">
    <property type="entry name" value="Glyco_trans_1"/>
</dbReference>
<dbReference type="SUPFAM" id="SSF53756">
    <property type="entry name" value="UDP-Glycosyltransferase/glycogen phosphorylase"/>
    <property type="match status" value="1"/>
</dbReference>
<dbReference type="GO" id="GO:0016757">
    <property type="term" value="F:glycosyltransferase activity"/>
    <property type="evidence" value="ECO:0007669"/>
    <property type="project" value="InterPro"/>
</dbReference>
<feature type="domain" description="Glycosyl transferase family 1" evidence="1">
    <location>
        <begin position="189"/>
        <end position="344"/>
    </location>
</feature>
<evidence type="ECO:0000313" key="4">
    <source>
        <dbReference type="Proteomes" id="UP000176303"/>
    </source>
</evidence>
<comment type="caution">
    <text evidence="3">The sequence shown here is derived from an EMBL/GenBank/DDBJ whole genome shotgun (WGS) entry which is preliminary data.</text>
</comment>
<dbReference type="InterPro" id="IPR050194">
    <property type="entry name" value="Glycosyltransferase_grp1"/>
</dbReference>
<gene>
    <name evidence="3" type="ORF">A3D72_01700</name>
</gene>
<evidence type="ECO:0000259" key="1">
    <source>
        <dbReference type="Pfam" id="PF00534"/>
    </source>
</evidence>
<dbReference type="Gene3D" id="3.40.50.2000">
    <property type="entry name" value="Glycogen Phosphorylase B"/>
    <property type="match status" value="2"/>
</dbReference>
<dbReference type="InterPro" id="IPR028098">
    <property type="entry name" value="Glyco_trans_4-like_N"/>
</dbReference>
<dbReference type="PANTHER" id="PTHR45947:SF14">
    <property type="entry name" value="SLL1723 PROTEIN"/>
    <property type="match status" value="1"/>
</dbReference>
<dbReference type="CDD" id="cd03801">
    <property type="entry name" value="GT4_PimA-like"/>
    <property type="match status" value="1"/>
</dbReference>
<dbReference type="EMBL" id="MGDZ01000061">
    <property type="protein sequence ID" value="OGL72529.1"/>
    <property type="molecule type" value="Genomic_DNA"/>
</dbReference>